<evidence type="ECO:0000256" key="4">
    <source>
        <dbReference type="ARBA" id="ARBA00023136"/>
    </source>
</evidence>
<accession>A0A2S9V4X2</accession>
<evidence type="ECO:0000256" key="5">
    <source>
        <dbReference type="SAM" id="Phobius"/>
    </source>
</evidence>
<protein>
    <recommendedName>
        <fullName evidence="6">Integral membrane bound transporter domain-containing protein</fullName>
    </recommendedName>
</protein>
<gene>
    <name evidence="7" type="ORF">C6Y40_21285</name>
</gene>
<evidence type="ECO:0000256" key="2">
    <source>
        <dbReference type="ARBA" id="ARBA00022692"/>
    </source>
</evidence>
<evidence type="ECO:0000256" key="3">
    <source>
        <dbReference type="ARBA" id="ARBA00022989"/>
    </source>
</evidence>
<dbReference type="AlphaFoldDB" id="A0A2S9V4X2"/>
<name>A0A2S9V4X2_9ALTE</name>
<dbReference type="EMBL" id="PVNP01000204">
    <property type="protein sequence ID" value="PRO71481.1"/>
    <property type="molecule type" value="Genomic_DNA"/>
</dbReference>
<feature type="transmembrane region" description="Helical" evidence="5">
    <location>
        <begin position="97"/>
        <end position="115"/>
    </location>
</feature>
<dbReference type="Pfam" id="PF13515">
    <property type="entry name" value="FUSC_2"/>
    <property type="match status" value="1"/>
</dbReference>
<evidence type="ECO:0000313" key="8">
    <source>
        <dbReference type="Proteomes" id="UP000238949"/>
    </source>
</evidence>
<dbReference type="Proteomes" id="UP000238949">
    <property type="component" value="Unassembled WGS sequence"/>
</dbReference>
<feature type="transmembrane region" description="Helical" evidence="5">
    <location>
        <begin position="47"/>
        <end position="66"/>
    </location>
</feature>
<keyword evidence="3 5" id="KW-1133">Transmembrane helix</keyword>
<evidence type="ECO:0000256" key="1">
    <source>
        <dbReference type="ARBA" id="ARBA00004141"/>
    </source>
</evidence>
<feature type="transmembrane region" description="Helical" evidence="5">
    <location>
        <begin position="121"/>
        <end position="139"/>
    </location>
</feature>
<feature type="transmembrane region" description="Helical" evidence="5">
    <location>
        <begin position="207"/>
        <end position="230"/>
    </location>
</feature>
<feature type="transmembrane region" description="Helical" evidence="5">
    <location>
        <begin position="269"/>
        <end position="295"/>
    </location>
</feature>
<feature type="domain" description="Integral membrane bound transporter" evidence="6">
    <location>
        <begin position="227"/>
        <end position="352"/>
    </location>
</feature>
<feature type="transmembrane region" description="Helical" evidence="5">
    <location>
        <begin position="169"/>
        <end position="187"/>
    </location>
</feature>
<feature type="transmembrane region" description="Helical" evidence="5">
    <location>
        <begin position="307"/>
        <end position="329"/>
    </location>
</feature>
<dbReference type="InterPro" id="IPR049453">
    <property type="entry name" value="Memb_transporter_dom"/>
</dbReference>
<comment type="caution">
    <text evidence="7">The sequence shown here is derived from an EMBL/GenBank/DDBJ whole genome shotgun (WGS) entry which is preliminary data.</text>
</comment>
<evidence type="ECO:0000259" key="6">
    <source>
        <dbReference type="Pfam" id="PF13515"/>
    </source>
</evidence>
<feature type="transmembrane region" description="Helical" evidence="5">
    <location>
        <begin position="335"/>
        <end position="359"/>
    </location>
</feature>
<organism evidence="7 8">
    <name type="scientific">Alteromonas alba</name>
    <dbReference type="NCBI Taxonomy" id="2079529"/>
    <lineage>
        <taxon>Bacteria</taxon>
        <taxon>Pseudomonadati</taxon>
        <taxon>Pseudomonadota</taxon>
        <taxon>Gammaproteobacteria</taxon>
        <taxon>Alteromonadales</taxon>
        <taxon>Alteromonadaceae</taxon>
        <taxon>Alteromonas/Salinimonas group</taxon>
        <taxon>Alteromonas</taxon>
    </lineage>
</organism>
<proteinExistence type="predicted"/>
<keyword evidence="2 5" id="KW-0812">Transmembrane</keyword>
<comment type="subcellular location">
    <subcellularLocation>
        <location evidence="1">Membrane</location>
        <topology evidence="1">Multi-pass membrane protein</topology>
    </subcellularLocation>
</comment>
<evidence type="ECO:0000313" key="7">
    <source>
        <dbReference type="EMBL" id="PRO71481.1"/>
    </source>
</evidence>
<sequence length="364" mass="39322">MSATRNGETRVTRPIRHKLSATAKQAHNGFLYSLKSLFTINPIPRPLSLIALCSFCMALPLLLGVLSDNLEAGLTACIGALLGLYSPSFTPGYRARALLKMIIPFGASFTLGLITARYLPASAFFLGLVALIAIYLALYKKMRPPAGFFFIMVCCLSKTHHVPTDHIPVIASAFFAGSLMVTIAVWLHDRIMVKDKPKQVTDPAQPLWQPAAFVKALVAGITVGGSYYLASLGGIDNPYWVPITVAAILQGQRMTEFWQRSLHRATGTALGMLLAAGIFALSPSPLVLILLLFVLAFTIEMLITKNYALACIFITPLTVILAHTAPIGYSAQTLIIARMTDVLIGVAFALLAGVILKLLPVENR</sequence>
<dbReference type="OrthoDB" id="581879at2"/>
<keyword evidence="8" id="KW-1185">Reference proteome</keyword>
<dbReference type="GO" id="GO:0016020">
    <property type="term" value="C:membrane"/>
    <property type="evidence" value="ECO:0007669"/>
    <property type="project" value="UniProtKB-SubCell"/>
</dbReference>
<keyword evidence="4 5" id="KW-0472">Membrane</keyword>
<reference evidence="8" key="1">
    <citation type="journal article" date="2020" name="Int. J. Syst. Evol. Microbiol.">
        <title>Alteromonas alba sp. nov., a marine bacterium isolated from the seawater of the West Pacific Ocean.</title>
        <authorList>
            <person name="Sun C."/>
            <person name="Wu Y.-H."/>
            <person name="Xamxidin M."/>
            <person name="Cheng H."/>
            <person name="Xu X.-W."/>
        </authorList>
    </citation>
    <scope>NUCLEOTIDE SEQUENCE [LARGE SCALE GENOMIC DNA]</scope>
    <source>
        <strain evidence="8">190</strain>
    </source>
</reference>